<protein>
    <recommendedName>
        <fullName evidence="1">non-specific serine/threonine protein kinase</fullName>
        <ecNumber evidence="1">2.7.11.1</ecNumber>
    </recommendedName>
</protein>
<dbReference type="OrthoDB" id="1932208at2759"/>
<dbReference type="Proteomes" id="UP000053989">
    <property type="component" value="Unassembled WGS sequence"/>
</dbReference>
<evidence type="ECO:0000259" key="2">
    <source>
        <dbReference type="PROSITE" id="PS50011"/>
    </source>
</evidence>
<dbReference type="EC" id="2.7.11.1" evidence="1"/>
<dbReference type="HOGENOM" id="CLU_019279_2_6_1"/>
<evidence type="ECO:0000256" key="1">
    <source>
        <dbReference type="ARBA" id="ARBA00012513"/>
    </source>
</evidence>
<dbReference type="InterPro" id="IPR011009">
    <property type="entry name" value="Kinase-like_dom_sf"/>
</dbReference>
<sequence length="113" mass="12451">MVLENLSPSLDKLIQASPDGALGLGHVAELGLQMISHLEYIHSHNFIHRDIKPQNILMGTEESKGTTFLINFSITKQYCHPSSHIHIPMNEYSQFVGTPAFTSINSHLGGELG</sequence>
<dbReference type="Gene3D" id="1.10.510.10">
    <property type="entry name" value="Transferase(Phosphotransferase) domain 1"/>
    <property type="match status" value="1"/>
</dbReference>
<dbReference type="PROSITE" id="PS00108">
    <property type="entry name" value="PROTEIN_KINASE_ST"/>
    <property type="match status" value="1"/>
</dbReference>
<organism evidence="3 4">
    <name type="scientific">Scleroderma citrinum Foug A</name>
    <dbReference type="NCBI Taxonomy" id="1036808"/>
    <lineage>
        <taxon>Eukaryota</taxon>
        <taxon>Fungi</taxon>
        <taxon>Dikarya</taxon>
        <taxon>Basidiomycota</taxon>
        <taxon>Agaricomycotina</taxon>
        <taxon>Agaricomycetes</taxon>
        <taxon>Agaricomycetidae</taxon>
        <taxon>Boletales</taxon>
        <taxon>Sclerodermatineae</taxon>
        <taxon>Sclerodermataceae</taxon>
        <taxon>Scleroderma</taxon>
    </lineage>
</organism>
<reference evidence="3 4" key="1">
    <citation type="submission" date="2014-04" db="EMBL/GenBank/DDBJ databases">
        <authorList>
            <consortium name="DOE Joint Genome Institute"/>
            <person name="Kuo A."/>
            <person name="Kohler A."/>
            <person name="Nagy L.G."/>
            <person name="Floudas D."/>
            <person name="Copeland A."/>
            <person name="Barry K.W."/>
            <person name="Cichocki N."/>
            <person name="Veneault-Fourrey C."/>
            <person name="LaButti K."/>
            <person name="Lindquist E.A."/>
            <person name="Lipzen A."/>
            <person name="Lundell T."/>
            <person name="Morin E."/>
            <person name="Murat C."/>
            <person name="Sun H."/>
            <person name="Tunlid A."/>
            <person name="Henrissat B."/>
            <person name="Grigoriev I.V."/>
            <person name="Hibbett D.S."/>
            <person name="Martin F."/>
            <person name="Nordberg H.P."/>
            <person name="Cantor M.N."/>
            <person name="Hua S.X."/>
        </authorList>
    </citation>
    <scope>NUCLEOTIDE SEQUENCE [LARGE SCALE GENOMIC DNA]</scope>
    <source>
        <strain evidence="3 4">Foug A</strain>
    </source>
</reference>
<dbReference type="InterPro" id="IPR000719">
    <property type="entry name" value="Prot_kinase_dom"/>
</dbReference>
<dbReference type="InterPro" id="IPR050235">
    <property type="entry name" value="CK1_Ser-Thr_kinase"/>
</dbReference>
<dbReference type="PANTHER" id="PTHR11909">
    <property type="entry name" value="CASEIN KINASE-RELATED"/>
    <property type="match status" value="1"/>
</dbReference>
<proteinExistence type="predicted"/>
<accession>A0A0C3DZP1</accession>
<dbReference type="EMBL" id="KN822053">
    <property type="protein sequence ID" value="KIM61341.1"/>
    <property type="molecule type" value="Genomic_DNA"/>
</dbReference>
<dbReference type="GO" id="GO:0004674">
    <property type="term" value="F:protein serine/threonine kinase activity"/>
    <property type="evidence" value="ECO:0007669"/>
    <property type="project" value="UniProtKB-EC"/>
</dbReference>
<gene>
    <name evidence="3" type="ORF">SCLCIDRAFT_25968</name>
</gene>
<dbReference type="SUPFAM" id="SSF56112">
    <property type="entry name" value="Protein kinase-like (PK-like)"/>
    <property type="match status" value="1"/>
</dbReference>
<evidence type="ECO:0000313" key="4">
    <source>
        <dbReference type="Proteomes" id="UP000053989"/>
    </source>
</evidence>
<dbReference type="InterPro" id="IPR008271">
    <property type="entry name" value="Ser/Thr_kinase_AS"/>
</dbReference>
<dbReference type="InParanoid" id="A0A0C3DZP1"/>
<feature type="domain" description="Protein kinase" evidence="2">
    <location>
        <begin position="1"/>
        <end position="113"/>
    </location>
</feature>
<dbReference type="Pfam" id="PF00069">
    <property type="entry name" value="Pkinase"/>
    <property type="match status" value="1"/>
</dbReference>
<keyword evidence="4" id="KW-1185">Reference proteome</keyword>
<dbReference type="AlphaFoldDB" id="A0A0C3DZP1"/>
<name>A0A0C3DZP1_9AGAM</name>
<dbReference type="STRING" id="1036808.A0A0C3DZP1"/>
<dbReference type="GO" id="GO:0005524">
    <property type="term" value="F:ATP binding"/>
    <property type="evidence" value="ECO:0007669"/>
    <property type="project" value="InterPro"/>
</dbReference>
<reference evidence="4" key="2">
    <citation type="submission" date="2015-01" db="EMBL/GenBank/DDBJ databases">
        <title>Evolutionary Origins and Diversification of the Mycorrhizal Mutualists.</title>
        <authorList>
            <consortium name="DOE Joint Genome Institute"/>
            <consortium name="Mycorrhizal Genomics Consortium"/>
            <person name="Kohler A."/>
            <person name="Kuo A."/>
            <person name="Nagy L.G."/>
            <person name="Floudas D."/>
            <person name="Copeland A."/>
            <person name="Barry K.W."/>
            <person name="Cichocki N."/>
            <person name="Veneault-Fourrey C."/>
            <person name="LaButti K."/>
            <person name="Lindquist E.A."/>
            <person name="Lipzen A."/>
            <person name="Lundell T."/>
            <person name="Morin E."/>
            <person name="Murat C."/>
            <person name="Riley R."/>
            <person name="Ohm R."/>
            <person name="Sun H."/>
            <person name="Tunlid A."/>
            <person name="Henrissat B."/>
            <person name="Grigoriev I.V."/>
            <person name="Hibbett D.S."/>
            <person name="Martin F."/>
        </authorList>
    </citation>
    <scope>NUCLEOTIDE SEQUENCE [LARGE SCALE GENOMIC DNA]</scope>
    <source>
        <strain evidence="4">Foug A</strain>
    </source>
</reference>
<dbReference type="PROSITE" id="PS50011">
    <property type="entry name" value="PROTEIN_KINASE_DOM"/>
    <property type="match status" value="1"/>
</dbReference>
<evidence type="ECO:0000313" key="3">
    <source>
        <dbReference type="EMBL" id="KIM61341.1"/>
    </source>
</evidence>